<evidence type="ECO:0008006" key="3">
    <source>
        <dbReference type="Google" id="ProtNLM"/>
    </source>
</evidence>
<evidence type="ECO:0000313" key="2">
    <source>
        <dbReference type="EMBL" id="NEW08997.1"/>
    </source>
</evidence>
<sequence>MKKIAFRLFIFLIICTMTIGCSVSHTVSTKPTKSLAEDLKQISKSIRNVKFTFTRPDLFIDIKLTEVPSKEILDSILSNVKAFATVDNMNEVAQSVKWDLEVSEIHLAVNGDKDHQTIKHAYFARYFKTSDASDKSKENIDGYQTWIIEEQ</sequence>
<dbReference type="EMBL" id="JAAIKC010000012">
    <property type="protein sequence ID" value="NEW08997.1"/>
    <property type="molecule type" value="Genomic_DNA"/>
</dbReference>
<accession>A0A6G4A5S6</accession>
<name>A0A6G4A5S6_9BACL</name>
<proteinExistence type="predicted"/>
<organism evidence="2">
    <name type="scientific">Paenibacillus sp. SYP-B3998</name>
    <dbReference type="NCBI Taxonomy" id="2678564"/>
    <lineage>
        <taxon>Bacteria</taxon>
        <taxon>Bacillati</taxon>
        <taxon>Bacillota</taxon>
        <taxon>Bacilli</taxon>
        <taxon>Bacillales</taxon>
        <taxon>Paenibacillaceae</taxon>
        <taxon>Paenibacillus</taxon>
    </lineage>
</organism>
<keyword evidence="1" id="KW-0732">Signal</keyword>
<dbReference type="RefSeq" id="WP_163952427.1">
    <property type="nucleotide sequence ID" value="NZ_JAAIKC010000012.1"/>
</dbReference>
<feature type="signal peptide" evidence="1">
    <location>
        <begin position="1"/>
        <end position="19"/>
    </location>
</feature>
<reference evidence="2" key="1">
    <citation type="submission" date="2020-02" db="EMBL/GenBank/DDBJ databases">
        <authorList>
            <person name="Shen X.-R."/>
            <person name="Zhang Y.-X."/>
        </authorList>
    </citation>
    <scope>NUCLEOTIDE SEQUENCE</scope>
    <source>
        <strain evidence="2">SYP-B3998</strain>
    </source>
</reference>
<comment type="caution">
    <text evidence="2">The sequence shown here is derived from an EMBL/GenBank/DDBJ whole genome shotgun (WGS) entry which is preliminary data.</text>
</comment>
<dbReference type="AlphaFoldDB" id="A0A6G4A5S6"/>
<protein>
    <recommendedName>
        <fullName evidence="3">Lipoprotein</fullName>
    </recommendedName>
</protein>
<dbReference type="PROSITE" id="PS51257">
    <property type="entry name" value="PROKAR_LIPOPROTEIN"/>
    <property type="match status" value="1"/>
</dbReference>
<gene>
    <name evidence="2" type="ORF">GK047_23675</name>
</gene>
<feature type="chain" id="PRO_5039575205" description="Lipoprotein" evidence="1">
    <location>
        <begin position="20"/>
        <end position="151"/>
    </location>
</feature>
<evidence type="ECO:0000256" key="1">
    <source>
        <dbReference type="SAM" id="SignalP"/>
    </source>
</evidence>